<dbReference type="OrthoDB" id="422736at2759"/>
<dbReference type="Proteomes" id="UP000663193">
    <property type="component" value="Chromosome 9"/>
</dbReference>
<evidence type="ECO:0000313" key="4">
    <source>
        <dbReference type="Proteomes" id="UP000663193"/>
    </source>
</evidence>
<feature type="compositionally biased region" description="Basic and acidic residues" evidence="1">
    <location>
        <begin position="435"/>
        <end position="448"/>
    </location>
</feature>
<proteinExistence type="predicted"/>
<dbReference type="CDD" id="cd22997">
    <property type="entry name" value="GT_LH"/>
    <property type="match status" value="1"/>
</dbReference>
<evidence type="ECO:0000313" key="3">
    <source>
        <dbReference type="EMBL" id="QRC98873.1"/>
    </source>
</evidence>
<accession>A0A7U2F532</accession>
<evidence type="ECO:0000256" key="2">
    <source>
        <dbReference type="SAM" id="Phobius"/>
    </source>
</evidence>
<keyword evidence="2" id="KW-1133">Transmembrane helix</keyword>
<feature type="region of interest" description="Disordered" evidence="1">
    <location>
        <begin position="417"/>
        <end position="450"/>
    </location>
</feature>
<gene>
    <name evidence="3" type="ORF">JI435_062350</name>
</gene>
<sequence length="593" mass="66660">MAGDAMQAMTMSPIHSTKELGGAAVQWACTRRGRVLLLTVVFFTIVLGLGGVHNREAISSRYHALQWRPYIPHIPAILQAPFKAPSNTTLRLENGDLSVVPPQLKKTTPNFHLVMPAEKDKDAFCRTTLSSMLLNYPPPTVVDLNREFKDNDQRERETLLGIKHYIENSKYVQDEDVVLIVDGENSWFQLPSDAIIKQYARVLEDANARLLKQYGVDKNGFQRYNQSIVFGAEKMCEGEDMACRYAPKSTLPANLYGKTESFDAEDRPARYLNSKMVMGPAKDLKVLYHAALRNLDIHSTREQTVQSVLATMFGEQQLRRDAVVKEETKLPVVAGIKDILEGTKGSELKVDLATAPQYEFSMGLDYAHTLFQPLAYAHEDELVALVHRNDTDISDHLHSTSWTKSLDLPRALNESNPPFWRPDLNSKNNPSPNERPAHIDNLDLKPDLDNLPTRTTPWTNLRLVQNTYTGSVPAILLAAANPAAANVTWKDMWYYPYKRALLRNYFRTPQSPLGYHNSLVGGDRSWDMRGGRGGVWTATDETWLAWGEADGVCGSVNQIKEVFNDGKGVWLHEGEAGAEDRRLEEERRVSGGN</sequence>
<name>A0A7U2F532_PHANO</name>
<dbReference type="AlphaFoldDB" id="A0A7U2F532"/>
<keyword evidence="2" id="KW-0472">Membrane</keyword>
<dbReference type="VEuPathDB" id="FungiDB:JI435_062350"/>
<protein>
    <submittedName>
        <fullName evidence="3">Uncharacterized protein</fullName>
    </submittedName>
</protein>
<dbReference type="EMBL" id="CP069031">
    <property type="protein sequence ID" value="QRC98873.1"/>
    <property type="molecule type" value="Genomic_DNA"/>
</dbReference>
<reference evidence="4" key="1">
    <citation type="journal article" date="2021" name="BMC Genomics">
        <title>Chromosome-level genome assembly and manually-curated proteome of model necrotroph Parastagonospora nodorum Sn15 reveals a genome-wide trove of candidate effector homologs, and redundancy of virulence-related functions within an accessory chromosome.</title>
        <authorList>
            <person name="Bertazzoni S."/>
            <person name="Jones D.A.B."/>
            <person name="Phan H.T."/>
            <person name="Tan K.-C."/>
            <person name="Hane J.K."/>
        </authorList>
    </citation>
    <scope>NUCLEOTIDE SEQUENCE [LARGE SCALE GENOMIC DNA]</scope>
    <source>
        <strain evidence="4">SN15 / ATCC MYA-4574 / FGSC 10173)</strain>
    </source>
</reference>
<keyword evidence="2" id="KW-0812">Transmembrane</keyword>
<dbReference type="PANTHER" id="PTHR36587">
    <property type="entry name" value="EXPRESSION SITE-ASSOCIATED GENE 3 (ESAG3)-LIKE PROTEIN"/>
    <property type="match status" value="1"/>
</dbReference>
<evidence type="ECO:0000256" key="1">
    <source>
        <dbReference type="SAM" id="MobiDB-lite"/>
    </source>
</evidence>
<organism evidence="3 4">
    <name type="scientific">Phaeosphaeria nodorum (strain SN15 / ATCC MYA-4574 / FGSC 10173)</name>
    <name type="common">Glume blotch fungus</name>
    <name type="synonym">Parastagonospora nodorum</name>
    <dbReference type="NCBI Taxonomy" id="321614"/>
    <lineage>
        <taxon>Eukaryota</taxon>
        <taxon>Fungi</taxon>
        <taxon>Dikarya</taxon>
        <taxon>Ascomycota</taxon>
        <taxon>Pezizomycotina</taxon>
        <taxon>Dothideomycetes</taxon>
        <taxon>Pleosporomycetidae</taxon>
        <taxon>Pleosporales</taxon>
        <taxon>Pleosporineae</taxon>
        <taxon>Phaeosphaeriaceae</taxon>
        <taxon>Parastagonospora</taxon>
    </lineage>
</organism>
<feature type="transmembrane region" description="Helical" evidence="2">
    <location>
        <begin position="35"/>
        <end position="53"/>
    </location>
</feature>
<keyword evidence="4" id="KW-1185">Reference proteome</keyword>
<dbReference type="PANTHER" id="PTHR36587:SF2">
    <property type="entry name" value="EXPRESSION SITE-ASSOCIATED GENE 3 (ESAG3)-LIKE PROTEIN"/>
    <property type="match status" value="1"/>
</dbReference>